<dbReference type="PANTHER" id="PTHR43300">
    <property type="entry name" value="ACETYLTRANSFERASE"/>
    <property type="match status" value="1"/>
</dbReference>
<comment type="similarity">
    <text evidence="1">Belongs to the transferase hexapeptide repeat family.</text>
</comment>
<dbReference type="InterPro" id="IPR050179">
    <property type="entry name" value="Trans_hexapeptide_repeat"/>
</dbReference>
<dbReference type="RefSeq" id="WP_176271709.1">
    <property type="nucleotide sequence ID" value="NZ_JABWTA010000001.1"/>
</dbReference>
<reference evidence="2 3" key="1">
    <citation type="submission" date="2020-06" db="EMBL/GenBank/DDBJ databases">
        <title>Altererythrobacter lutimaris sp. nov., a marine bacterium isolated from a tidal flat.</title>
        <authorList>
            <person name="Kim D."/>
            <person name="Yoo Y."/>
            <person name="Kim J.-J."/>
        </authorList>
    </citation>
    <scope>NUCLEOTIDE SEQUENCE [LARGE SCALE GENOMIC DNA]</scope>
    <source>
        <strain evidence="2 3">JGD-16</strain>
    </source>
</reference>
<evidence type="ECO:0000256" key="1">
    <source>
        <dbReference type="ARBA" id="ARBA00007274"/>
    </source>
</evidence>
<dbReference type="GO" id="GO:0016746">
    <property type="term" value="F:acyltransferase activity"/>
    <property type="evidence" value="ECO:0007669"/>
    <property type="project" value="UniProtKB-KW"/>
</dbReference>
<proteinExistence type="inferred from homology"/>
<organism evidence="2 3">
    <name type="scientific">Altererythrobacter lutimaris</name>
    <dbReference type="NCBI Taxonomy" id="2743979"/>
    <lineage>
        <taxon>Bacteria</taxon>
        <taxon>Pseudomonadati</taxon>
        <taxon>Pseudomonadota</taxon>
        <taxon>Alphaproteobacteria</taxon>
        <taxon>Sphingomonadales</taxon>
        <taxon>Erythrobacteraceae</taxon>
        <taxon>Altererythrobacter</taxon>
    </lineage>
</organism>
<keyword evidence="2" id="KW-0012">Acyltransferase</keyword>
<protein>
    <submittedName>
        <fullName evidence="2">Acyltransferase</fullName>
    </submittedName>
</protein>
<dbReference type="AlphaFoldDB" id="A0A850H2J1"/>
<evidence type="ECO:0000313" key="2">
    <source>
        <dbReference type="EMBL" id="NVE93334.1"/>
    </source>
</evidence>
<gene>
    <name evidence="2" type="ORF">HUO12_00315</name>
</gene>
<dbReference type="InterPro" id="IPR011004">
    <property type="entry name" value="Trimer_LpxA-like_sf"/>
</dbReference>
<accession>A0A850H2J1</accession>
<keyword evidence="2" id="KW-0808">Transferase</keyword>
<evidence type="ECO:0000313" key="3">
    <source>
        <dbReference type="Proteomes" id="UP000546031"/>
    </source>
</evidence>
<dbReference type="InterPro" id="IPR001451">
    <property type="entry name" value="Hexapep"/>
</dbReference>
<sequence length="183" mass="19600">MLTARQKMWLGIRRVLTPKIIVSLIYYFKYGARVSPRAEVELNSNLVLGRDCRIGPFVKIKAFTGPLHIGARARIEAGCFITSREGGTMIGDDFVSGPDAKVICGNYRYDQKGVHLEDLGGSSKGIVIGDRVSIGAGAMIADGAKLGDDTQVLPGALVNRPFKGGIVLGGSPARRIKPEEDAD</sequence>
<dbReference type="EMBL" id="JABWTA010000001">
    <property type="protein sequence ID" value="NVE93334.1"/>
    <property type="molecule type" value="Genomic_DNA"/>
</dbReference>
<dbReference type="SUPFAM" id="SSF51161">
    <property type="entry name" value="Trimeric LpxA-like enzymes"/>
    <property type="match status" value="1"/>
</dbReference>
<keyword evidence="3" id="KW-1185">Reference proteome</keyword>
<dbReference type="Gene3D" id="2.160.10.10">
    <property type="entry name" value="Hexapeptide repeat proteins"/>
    <property type="match status" value="1"/>
</dbReference>
<comment type="caution">
    <text evidence="2">The sequence shown here is derived from an EMBL/GenBank/DDBJ whole genome shotgun (WGS) entry which is preliminary data.</text>
</comment>
<name>A0A850H2J1_9SPHN</name>
<dbReference type="Pfam" id="PF00132">
    <property type="entry name" value="Hexapep"/>
    <property type="match status" value="1"/>
</dbReference>
<dbReference type="Proteomes" id="UP000546031">
    <property type="component" value="Unassembled WGS sequence"/>
</dbReference>